<evidence type="ECO:0000313" key="1">
    <source>
        <dbReference type="EMBL" id="GAG04358.1"/>
    </source>
</evidence>
<gene>
    <name evidence="1" type="ORF">S01H1_34529</name>
</gene>
<dbReference type="EMBL" id="BARS01021503">
    <property type="protein sequence ID" value="GAG04358.1"/>
    <property type="molecule type" value="Genomic_DNA"/>
</dbReference>
<dbReference type="AlphaFoldDB" id="X0UVM3"/>
<proteinExistence type="predicted"/>
<reference evidence="1" key="1">
    <citation type="journal article" date="2014" name="Front. Microbiol.">
        <title>High frequency of phylogenetically diverse reductive dehalogenase-homologous genes in deep subseafloor sedimentary metagenomes.</title>
        <authorList>
            <person name="Kawai M."/>
            <person name="Futagami T."/>
            <person name="Toyoda A."/>
            <person name="Takaki Y."/>
            <person name="Nishi S."/>
            <person name="Hori S."/>
            <person name="Arai W."/>
            <person name="Tsubouchi T."/>
            <person name="Morono Y."/>
            <person name="Uchiyama I."/>
            <person name="Ito T."/>
            <person name="Fujiyama A."/>
            <person name="Inagaki F."/>
            <person name="Takami H."/>
        </authorList>
    </citation>
    <scope>NUCLEOTIDE SEQUENCE</scope>
    <source>
        <strain evidence="1">Expedition CK06-06</strain>
    </source>
</reference>
<feature type="non-terminal residue" evidence="1">
    <location>
        <position position="271"/>
    </location>
</feature>
<feature type="non-terminal residue" evidence="1">
    <location>
        <position position="1"/>
    </location>
</feature>
<organism evidence="1">
    <name type="scientific">marine sediment metagenome</name>
    <dbReference type="NCBI Taxonomy" id="412755"/>
    <lineage>
        <taxon>unclassified sequences</taxon>
        <taxon>metagenomes</taxon>
        <taxon>ecological metagenomes</taxon>
    </lineage>
</organism>
<evidence type="ECO:0008006" key="2">
    <source>
        <dbReference type="Google" id="ProtNLM"/>
    </source>
</evidence>
<comment type="caution">
    <text evidence="1">The sequence shown here is derived from an EMBL/GenBank/DDBJ whole genome shotgun (WGS) entry which is preliminary data.</text>
</comment>
<sequence length="271" mass="31717">SEIADMLETNVHAIENTLHRYQIKYKRKLVLADLKELPPDKKLIDLMIAGQEVVREFDPRQREVYPVYNTDKWIGIPFFGDLHVDHYKTDLKGIAKDFDAVGEEQDVFPIINGDFGDWADIRFPGYNLPGMILPMRLRYKLCHEILDKLKNLLAITTGDHDDWLNNRGFYDIIGALQERRNERGLKTYYLGYGGFINFKVGKNTYKLGVYHRYKHESKLNIFHPNMNFLRDLAPDCDVVAIAHRHDTVGISYQMYHKQPKVFIRSGSHQYL</sequence>
<accession>X0UVM3</accession>
<name>X0UVM3_9ZZZZ</name>
<protein>
    <recommendedName>
        <fullName evidence="2">Calcineurin-like phosphoesterase domain-containing protein</fullName>
    </recommendedName>
</protein>